<dbReference type="Pfam" id="PF00481">
    <property type="entry name" value="PP2C"/>
    <property type="match status" value="1"/>
</dbReference>
<dbReference type="SUPFAM" id="SSF81606">
    <property type="entry name" value="PP2C-like"/>
    <property type="match status" value="1"/>
</dbReference>
<evidence type="ECO:0000256" key="1">
    <source>
        <dbReference type="SAM" id="MobiDB-lite"/>
    </source>
</evidence>
<organism evidence="3 4">
    <name type="scientific">Capsulimonas corticalis</name>
    <dbReference type="NCBI Taxonomy" id="2219043"/>
    <lineage>
        <taxon>Bacteria</taxon>
        <taxon>Bacillati</taxon>
        <taxon>Armatimonadota</taxon>
        <taxon>Armatimonadia</taxon>
        <taxon>Capsulimonadales</taxon>
        <taxon>Capsulimonadaceae</taxon>
        <taxon>Capsulimonas</taxon>
    </lineage>
</organism>
<dbReference type="PANTHER" id="PTHR47992">
    <property type="entry name" value="PROTEIN PHOSPHATASE"/>
    <property type="match status" value="1"/>
</dbReference>
<dbReference type="SMART" id="SM00332">
    <property type="entry name" value="PP2Cc"/>
    <property type="match status" value="1"/>
</dbReference>
<dbReference type="GO" id="GO:0004722">
    <property type="term" value="F:protein serine/threonine phosphatase activity"/>
    <property type="evidence" value="ECO:0007669"/>
    <property type="project" value="InterPro"/>
</dbReference>
<dbReference type="NCBIfam" id="NF033484">
    <property type="entry name" value="Stp1_PP2C_phos"/>
    <property type="match status" value="1"/>
</dbReference>
<dbReference type="Gene3D" id="3.60.40.10">
    <property type="entry name" value="PPM-type phosphatase domain"/>
    <property type="match status" value="1"/>
</dbReference>
<protein>
    <recommendedName>
        <fullName evidence="2">PPM-type phosphatase domain-containing protein</fullName>
    </recommendedName>
</protein>
<dbReference type="EMBL" id="AP025739">
    <property type="protein sequence ID" value="BDI29107.1"/>
    <property type="molecule type" value="Genomic_DNA"/>
</dbReference>
<accession>A0A402CUT9</accession>
<sequence length="310" mass="34057">MQDYMSAQEKTVQFNRDEINEGWAELGRTPRVLATVKFGAKTDLGRVRENNEDKFDFYEPEDPAVLASKGSFYGVADGMGGHSAGQIACELALKIVIRSYYSTPSPDTHSNLRRAIEEANGLIYDTAQMITERNGMGTTLTCAIIREDMITVAQVGDSRCYLIRDGEIGQITEDHSWVAEQVRIGAMTLEEAQASPFRNIITRSIGTASTIESDITTHAMQEGDIFVLCSDGLSGHLEASDIQRIALEHSPSIAAMRLVEEANERGGRDNITAVVLSIRAIKPFVEETEDEAAAAGEPAKQDKLPWGRRK</sequence>
<keyword evidence="4" id="KW-1185">Reference proteome</keyword>
<dbReference type="InterPro" id="IPR001932">
    <property type="entry name" value="PPM-type_phosphatase-like_dom"/>
</dbReference>
<feature type="domain" description="PPM-type phosphatase" evidence="2">
    <location>
        <begin position="37"/>
        <end position="278"/>
    </location>
</feature>
<proteinExistence type="predicted"/>
<dbReference type="PROSITE" id="PS51746">
    <property type="entry name" value="PPM_2"/>
    <property type="match status" value="1"/>
</dbReference>
<feature type="region of interest" description="Disordered" evidence="1">
    <location>
        <begin position="288"/>
        <end position="310"/>
    </location>
</feature>
<reference evidence="3 4" key="1">
    <citation type="journal article" date="2019" name="Int. J. Syst. Evol. Microbiol.">
        <title>Capsulimonas corticalis gen. nov., sp. nov., an aerobic capsulated bacterium, of a novel bacterial order, Capsulimonadales ord. nov., of the class Armatimonadia of the phylum Armatimonadetes.</title>
        <authorList>
            <person name="Li J."/>
            <person name="Kudo C."/>
            <person name="Tonouchi A."/>
        </authorList>
    </citation>
    <scope>NUCLEOTIDE SEQUENCE [LARGE SCALE GENOMIC DNA]</scope>
    <source>
        <strain evidence="3 4">AX-7</strain>
    </source>
</reference>
<dbReference type="AlphaFoldDB" id="A0A402CUT9"/>
<dbReference type="FunCoup" id="A0A402CUT9">
    <property type="interactions" value="131"/>
</dbReference>
<evidence type="ECO:0000313" key="3">
    <source>
        <dbReference type="EMBL" id="BDI29107.1"/>
    </source>
</evidence>
<gene>
    <name evidence="3" type="ORF">CCAX7_11580</name>
</gene>
<dbReference type="Proteomes" id="UP000287394">
    <property type="component" value="Chromosome"/>
</dbReference>
<dbReference type="InterPro" id="IPR036457">
    <property type="entry name" value="PPM-type-like_dom_sf"/>
</dbReference>
<evidence type="ECO:0000259" key="2">
    <source>
        <dbReference type="PROSITE" id="PS51746"/>
    </source>
</evidence>
<dbReference type="InterPro" id="IPR015655">
    <property type="entry name" value="PP2C"/>
</dbReference>
<dbReference type="OrthoDB" id="9801841at2"/>
<evidence type="ECO:0000313" key="4">
    <source>
        <dbReference type="Proteomes" id="UP000287394"/>
    </source>
</evidence>
<name>A0A402CUT9_9BACT</name>
<dbReference type="CDD" id="cd00143">
    <property type="entry name" value="PP2Cc"/>
    <property type="match status" value="1"/>
</dbReference>
<dbReference type="SMART" id="SM00331">
    <property type="entry name" value="PP2C_SIG"/>
    <property type="match status" value="1"/>
</dbReference>
<dbReference type="KEGG" id="ccot:CCAX7_11580"/>
<feature type="compositionally biased region" description="Basic and acidic residues" evidence="1">
    <location>
        <begin position="299"/>
        <end position="310"/>
    </location>
</feature>